<reference evidence="5 6" key="1">
    <citation type="journal article" date="2016" name="Nat. Commun.">
        <title>Thousands of microbial genomes shed light on interconnected biogeochemical processes in an aquifer system.</title>
        <authorList>
            <person name="Anantharaman K."/>
            <person name="Brown C.T."/>
            <person name="Hug L.A."/>
            <person name="Sharon I."/>
            <person name="Castelle C.J."/>
            <person name="Probst A.J."/>
            <person name="Thomas B.C."/>
            <person name="Singh A."/>
            <person name="Wilkins M.J."/>
            <person name="Karaoz U."/>
            <person name="Brodie E.L."/>
            <person name="Williams K.H."/>
            <person name="Hubbard S.S."/>
            <person name="Banfield J.F."/>
        </authorList>
    </citation>
    <scope>NUCLEOTIDE SEQUENCE [LARGE SCALE GENOMIC DNA]</scope>
</reference>
<comment type="similarity">
    <text evidence="1">Belongs to the peptidase S51 family.</text>
</comment>
<dbReference type="Pfam" id="PF03575">
    <property type="entry name" value="Peptidase_S51"/>
    <property type="match status" value="1"/>
</dbReference>
<dbReference type="Gene3D" id="3.40.50.880">
    <property type="match status" value="1"/>
</dbReference>
<accession>A0A1F7USA3</accession>
<comment type="caution">
    <text evidence="5">The sequence shown here is derived from an EMBL/GenBank/DDBJ whole genome shotgun (WGS) entry which is preliminary data.</text>
</comment>
<gene>
    <name evidence="5" type="ORF">A2936_00830</name>
</gene>
<evidence type="ECO:0000256" key="2">
    <source>
        <dbReference type="ARBA" id="ARBA00022670"/>
    </source>
</evidence>
<proteinExistence type="inferred from homology"/>
<protein>
    <recommendedName>
        <fullName evidence="7">Peptidase E</fullName>
    </recommendedName>
</protein>
<dbReference type="Proteomes" id="UP000176846">
    <property type="component" value="Unassembled WGS sequence"/>
</dbReference>
<dbReference type="PANTHER" id="PTHR20842:SF0">
    <property type="entry name" value="ALPHA-ASPARTYL DIPEPTIDASE"/>
    <property type="match status" value="1"/>
</dbReference>
<dbReference type="InterPro" id="IPR029062">
    <property type="entry name" value="Class_I_gatase-like"/>
</dbReference>
<sequence>MKKIVAIGGGEIGRPGYPIETTRIDKEIIRLSGKKNPKLLFVPTASSDSESYVEVVKKHFGKKLRCKTDVLYLAKKRPSKKEIKEKIFQSDIVYVGGGNTLKMMKIWRSTGVDKLLKQAYEKGVVLSGISAGAICWFRQGNSDSRRFANPKAGLIKVSGLGLIDMLLCPHYNFKDREADLKKMMKKSAGVAIALDNCCAIEFMDNKYRVISSESSANAYMVYWKANKYHKEIIKKTKKLMPIKDLMCLIKT</sequence>
<dbReference type="InterPro" id="IPR005320">
    <property type="entry name" value="Peptidase_S51"/>
</dbReference>
<name>A0A1F7USA3_9BACT</name>
<organism evidence="5 6">
    <name type="scientific">Candidatus Uhrbacteria bacterium RIFCSPLOWO2_01_FULL_47_25</name>
    <dbReference type="NCBI Taxonomy" id="1802402"/>
    <lineage>
        <taxon>Bacteria</taxon>
        <taxon>Candidatus Uhriibacteriota</taxon>
    </lineage>
</organism>
<evidence type="ECO:0000313" key="6">
    <source>
        <dbReference type="Proteomes" id="UP000176846"/>
    </source>
</evidence>
<dbReference type="PANTHER" id="PTHR20842">
    <property type="entry name" value="PROTEASE S51 ALPHA-ASPARTYL DIPEPTIDASE"/>
    <property type="match status" value="1"/>
</dbReference>
<evidence type="ECO:0000256" key="4">
    <source>
        <dbReference type="ARBA" id="ARBA00022825"/>
    </source>
</evidence>
<dbReference type="CDD" id="cd03146">
    <property type="entry name" value="GAT1_Peptidase_E"/>
    <property type="match status" value="1"/>
</dbReference>
<dbReference type="GO" id="GO:0008236">
    <property type="term" value="F:serine-type peptidase activity"/>
    <property type="evidence" value="ECO:0007669"/>
    <property type="project" value="UniProtKB-KW"/>
</dbReference>
<evidence type="ECO:0000313" key="5">
    <source>
        <dbReference type="EMBL" id="OGL81129.1"/>
    </source>
</evidence>
<keyword evidence="3" id="KW-0378">Hydrolase</keyword>
<dbReference type="AlphaFoldDB" id="A0A1F7USA3"/>
<evidence type="ECO:0000256" key="3">
    <source>
        <dbReference type="ARBA" id="ARBA00022801"/>
    </source>
</evidence>
<dbReference type="GO" id="GO:0006508">
    <property type="term" value="P:proteolysis"/>
    <property type="evidence" value="ECO:0007669"/>
    <property type="project" value="UniProtKB-KW"/>
</dbReference>
<evidence type="ECO:0008006" key="7">
    <source>
        <dbReference type="Google" id="ProtNLM"/>
    </source>
</evidence>
<dbReference type="SUPFAM" id="SSF52317">
    <property type="entry name" value="Class I glutamine amidotransferase-like"/>
    <property type="match status" value="1"/>
</dbReference>
<dbReference type="EMBL" id="MGEK01000033">
    <property type="protein sequence ID" value="OGL81129.1"/>
    <property type="molecule type" value="Genomic_DNA"/>
</dbReference>
<keyword evidence="4" id="KW-0720">Serine protease</keyword>
<evidence type="ECO:0000256" key="1">
    <source>
        <dbReference type="ARBA" id="ARBA00006534"/>
    </source>
</evidence>
<keyword evidence="2" id="KW-0645">Protease</keyword>